<protein>
    <submittedName>
        <fullName evidence="4">HNHc domain containing protein</fullName>
    </submittedName>
</protein>
<dbReference type="GO" id="GO:0016787">
    <property type="term" value="F:hydrolase activity"/>
    <property type="evidence" value="ECO:0007669"/>
    <property type="project" value="UniProtKB-KW"/>
</dbReference>
<evidence type="ECO:0000313" key="4">
    <source>
        <dbReference type="EMBL" id="CAB5225457.1"/>
    </source>
</evidence>
<organism evidence="4">
    <name type="scientific">uncultured Caudovirales phage</name>
    <dbReference type="NCBI Taxonomy" id="2100421"/>
    <lineage>
        <taxon>Viruses</taxon>
        <taxon>Duplodnaviria</taxon>
        <taxon>Heunggongvirae</taxon>
        <taxon>Uroviricota</taxon>
        <taxon>Caudoviricetes</taxon>
        <taxon>Peduoviridae</taxon>
        <taxon>Maltschvirus</taxon>
        <taxon>Maltschvirus maltsch</taxon>
    </lineage>
</organism>
<dbReference type="PANTHER" id="PTHR41286">
    <property type="entry name" value="HNH NUCLEASE YAJD-RELATED"/>
    <property type="match status" value="1"/>
</dbReference>
<proteinExistence type="predicted"/>
<sequence length="149" mass="17176">MPTLPTYTKCNILGCKNKKAKRGGFCIEHGGSDVFVTHNRQSQQYKIKQEKYDSKQWKGLRARQLSEYPVCAGCYSGGIVTPANTVDHIFPWSHIGEDAFYRNIFQSLCVSCHTHKTAMEFKGKYRRYGKPNIDYTKDDYAYVMRINSL</sequence>
<keyword evidence="2" id="KW-0378">Hydrolase</keyword>
<dbReference type="EMBL" id="LR798342">
    <property type="protein sequence ID" value="CAB5225457.1"/>
    <property type="molecule type" value="Genomic_DNA"/>
</dbReference>
<reference evidence="4" key="1">
    <citation type="submission" date="2020-05" db="EMBL/GenBank/DDBJ databases">
        <authorList>
            <person name="Chiriac C."/>
            <person name="Salcher M."/>
            <person name="Ghai R."/>
            <person name="Kavagutti S V."/>
        </authorList>
    </citation>
    <scope>NUCLEOTIDE SEQUENCE</scope>
</reference>
<dbReference type="GO" id="GO:0008270">
    <property type="term" value="F:zinc ion binding"/>
    <property type="evidence" value="ECO:0007669"/>
    <property type="project" value="InterPro"/>
</dbReference>
<dbReference type="GO" id="GO:0003676">
    <property type="term" value="F:nucleic acid binding"/>
    <property type="evidence" value="ECO:0007669"/>
    <property type="project" value="InterPro"/>
</dbReference>
<dbReference type="PANTHER" id="PTHR41286:SF1">
    <property type="entry name" value="HNH NUCLEASE YAJD-RELATED"/>
    <property type="match status" value="1"/>
</dbReference>
<evidence type="ECO:0000256" key="2">
    <source>
        <dbReference type="ARBA" id="ARBA00022801"/>
    </source>
</evidence>
<dbReference type="Pfam" id="PF01844">
    <property type="entry name" value="HNH"/>
    <property type="match status" value="1"/>
</dbReference>
<name>A0A6J7X6K8_9CAUD</name>
<gene>
    <name evidence="4" type="ORF">UFOVP746_19</name>
</gene>
<dbReference type="CDD" id="cd00085">
    <property type="entry name" value="HNHc"/>
    <property type="match status" value="1"/>
</dbReference>
<dbReference type="GO" id="GO:0004519">
    <property type="term" value="F:endonuclease activity"/>
    <property type="evidence" value="ECO:0007669"/>
    <property type="project" value="InterPro"/>
</dbReference>
<feature type="domain" description="HNH" evidence="3">
    <location>
        <begin position="71"/>
        <end position="118"/>
    </location>
</feature>
<dbReference type="Gene3D" id="1.10.30.50">
    <property type="match status" value="1"/>
</dbReference>
<evidence type="ECO:0000259" key="3">
    <source>
        <dbReference type="Pfam" id="PF01844"/>
    </source>
</evidence>
<dbReference type="InterPro" id="IPR003615">
    <property type="entry name" value="HNH_nuc"/>
</dbReference>
<evidence type="ECO:0000256" key="1">
    <source>
        <dbReference type="ARBA" id="ARBA00022722"/>
    </source>
</evidence>
<keyword evidence="1" id="KW-0540">Nuclease</keyword>
<accession>A0A6J7X6K8</accession>
<dbReference type="InterPro" id="IPR002711">
    <property type="entry name" value="HNH"/>
</dbReference>